<gene>
    <name evidence="1" type="ORF">NC797_02895</name>
</gene>
<dbReference type="Proteomes" id="UP001145050">
    <property type="component" value="Unassembled WGS sequence"/>
</dbReference>
<organism evidence="1 2">
    <name type="scientific">Terrihalobacillus insolitus</name>
    <dbReference type="NCBI Taxonomy" id="2950438"/>
    <lineage>
        <taxon>Bacteria</taxon>
        <taxon>Bacillati</taxon>
        <taxon>Bacillota</taxon>
        <taxon>Bacilli</taxon>
        <taxon>Bacillales</taxon>
        <taxon>Bacillaceae</taxon>
        <taxon>Terrihalobacillus</taxon>
    </lineage>
</organism>
<name>A0A9X3WRP1_9BACI</name>
<accession>A0A9X3WRP1</accession>
<dbReference type="EMBL" id="JAMQKB010000001">
    <property type="protein sequence ID" value="MDC3423453.1"/>
    <property type="molecule type" value="Genomic_DNA"/>
</dbReference>
<reference evidence="1" key="1">
    <citation type="submission" date="2022-06" db="EMBL/GenBank/DDBJ databases">
        <title>Aquibacillus sp. a new bacterium isolated from soil saline samples.</title>
        <authorList>
            <person name="Galisteo C."/>
            <person name="De La Haba R."/>
            <person name="Sanchez-Porro C."/>
            <person name="Ventosa A."/>
        </authorList>
    </citation>
    <scope>NUCLEOTIDE SEQUENCE</scope>
    <source>
        <strain evidence="1">3ASR75-11</strain>
    </source>
</reference>
<sequence length="47" mass="5539">MLHTNETFNAVDVDLCNAQWNNFVELHHLEIARLKESPSKTLRWFVA</sequence>
<dbReference type="AlphaFoldDB" id="A0A9X3WRP1"/>
<keyword evidence="2" id="KW-1185">Reference proteome</keyword>
<proteinExistence type="predicted"/>
<comment type="caution">
    <text evidence="1">The sequence shown here is derived from an EMBL/GenBank/DDBJ whole genome shotgun (WGS) entry which is preliminary data.</text>
</comment>
<protein>
    <submittedName>
        <fullName evidence="1">Uncharacterized protein</fullName>
    </submittedName>
</protein>
<evidence type="ECO:0000313" key="1">
    <source>
        <dbReference type="EMBL" id="MDC3423453.1"/>
    </source>
</evidence>
<dbReference type="RefSeq" id="WP_272435150.1">
    <property type="nucleotide sequence ID" value="NZ_JAMQKB010000001.1"/>
</dbReference>
<evidence type="ECO:0000313" key="2">
    <source>
        <dbReference type="Proteomes" id="UP001145050"/>
    </source>
</evidence>